<accession>E1YF97</accession>
<dbReference type="AlphaFoldDB" id="E1YF97"/>
<evidence type="ECO:0000313" key="1">
    <source>
        <dbReference type="EMBL" id="CBX29241.1"/>
    </source>
</evidence>
<proteinExistence type="predicted"/>
<sequence>MQKRALLKKIINNNSGLPDEPDIHSIIGSSISVLPPDTRHSDYDVIPVIIADGCIYNCNFCSVKSGEKINIRDEANISRQLNHLPRP</sequence>
<gene>
    <name evidence="1" type="ORF">N47_J02220</name>
</gene>
<dbReference type="EMBL" id="FR695872">
    <property type="protein sequence ID" value="CBX29241.1"/>
    <property type="molecule type" value="Genomic_DNA"/>
</dbReference>
<protein>
    <submittedName>
        <fullName evidence="1">Uncharacterized protein</fullName>
    </submittedName>
</protein>
<name>E1YF97_9BACT</name>
<reference evidence="1" key="1">
    <citation type="journal article" date="2011" name="Environ. Microbiol.">
        <title>Genomic insights into the metabolic potential of the polycyclic aromatic hydrocarbon degrading sulfate-reducing Deltaproteobacterium N47.</title>
        <authorList>
            <person name="Bergmann F."/>
            <person name="Selesi D."/>
            <person name="Weinmaier T."/>
            <person name="Tischler P."/>
            <person name="Rattei T."/>
            <person name="Meckenstock R.U."/>
        </authorList>
    </citation>
    <scope>NUCLEOTIDE SEQUENCE</scope>
</reference>
<organism evidence="1">
    <name type="scientific">uncultured Desulfobacterium sp</name>
    <dbReference type="NCBI Taxonomy" id="201089"/>
    <lineage>
        <taxon>Bacteria</taxon>
        <taxon>Pseudomonadati</taxon>
        <taxon>Thermodesulfobacteriota</taxon>
        <taxon>Desulfobacteria</taxon>
        <taxon>Desulfobacterales</taxon>
        <taxon>Desulfobacteriaceae</taxon>
        <taxon>Desulfobacterium</taxon>
        <taxon>environmental samples</taxon>
    </lineage>
</organism>